<dbReference type="PANTHER" id="PTHR33841:SF4">
    <property type="entry name" value="RESTRICTION MODIFICATION SYSTEM DNA SPECIFICITY DOMAIN"/>
    <property type="match status" value="1"/>
</dbReference>
<dbReference type="Proteomes" id="UP000488295">
    <property type="component" value="Unassembled WGS sequence"/>
</dbReference>
<dbReference type="GO" id="GO:0009007">
    <property type="term" value="F:site-specific DNA-methyltransferase (adenine-specific) activity"/>
    <property type="evidence" value="ECO:0007669"/>
    <property type="project" value="UniProtKB-EC"/>
</dbReference>
<dbReference type="PRINTS" id="PR00507">
    <property type="entry name" value="N12N6MTFRASE"/>
</dbReference>
<sequence length="449" mass="51528">MAINEVLATNIDEYEALFALETGYAIIVKIFALKILPKIELSNKVEYFSDLKARSLSQLREDFESFENGYVFSTDKITNLLEQDFFSWYTNKDIWNTTIAQSIKQLVEIVDDYADTSLIYKFESTDLFRDIYMLTIPSDVRKSFGEFFTPDWLADNVLEESIKLFSRDNWTFLDPTCGSGTFLLRAINRIIAIDRKLGKKDDDILEDILNRVTGIDLNPLSVLSARVSYLLAIRPFITENTKTFEIPIYLGDSAKLPRIFKKDNIKYVEYSITTQKKEIGKIDVVLPYDFVASPQFLPTVKKWQMLIKSEQTDILSKKIKSIFPKKDDKDINKIINRLSKTLINLYQANWDGIWLRIISNFMLPVRIKNIDIIAGNPPWVKWENLPKEYANEIKHIAGDIDLFSGKSYGLGGGINLNLAALISNVVGDHWLSNMGGGTCLPYARYITKF</sequence>
<dbReference type="InterPro" id="IPR002052">
    <property type="entry name" value="DNA_methylase_N6_adenine_CS"/>
</dbReference>
<dbReference type="GO" id="GO:0009307">
    <property type="term" value="P:DNA restriction-modification system"/>
    <property type="evidence" value="ECO:0007669"/>
    <property type="project" value="UniProtKB-KW"/>
</dbReference>
<proteinExistence type="predicted"/>
<dbReference type="Pfam" id="PF02384">
    <property type="entry name" value="N6_Mtase"/>
    <property type="match status" value="1"/>
</dbReference>
<evidence type="ECO:0000256" key="3">
    <source>
        <dbReference type="ARBA" id="ARBA00022747"/>
    </source>
</evidence>
<organism evidence="5 6">
    <name type="scientific">Lactobacillus johnsonii</name>
    <dbReference type="NCBI Taxonomy" id="33959"/>
    <lineage>
        <taxon>Bacteria</taxon>
        <taxon>Bacillati</taxon>
        <taxon>Bacillota</taxon>
        <taxon>Bacilli</taxon>
        <taxon>Lactobacillales</taxon>
        <taxon>Lactobacillaceae</taxon>
        <taxon>Lactobacillus</taxon>
    </lineage>
</organism>
<accession>A0A9X4X9X3</accession>
<dbReference type="InterPro" id="IPR029063">
    <property type="entry name" value="SAM-dependent_MTases_sf"/>
</dbReference>
<evidence type="ECO:0000256" key="1">
    <source>
        <dbReference type="ARBA" id="ARBA00022603"/>
    </source>
</evidence>
<dbReference type="AlphaFoldDB" id="A0A9X4X9X3"/>
<dbReference type="PANTHER" id="PTHR33841">
    <property type="entry name" value="DNA METHYLTRANSFERASE YEEA-RELATED"/>
    <property type="match status" value="1"/>
</dbReference>
<evidence type="ECO:0000259" key="4">
    <source>
        <dbReference type="Pfam" id="PF02384"/>
    </source>
</evidence>
<dbReference type="EMBL" id="WKKC01000029">
    <property type="protein sequence ID" value="MTE03839.1"/>
    <property type="molecule type" value="Genomic_DNA"/>
</dbReference>
<evidence type="ECO:0000313" key="5">
    <source>
        <dbReference type="EMBL" id="MTE03839.1"/>
    </source>
</evidence>
<evidence type="ECO:0000313" key="6">
    <source>
        <dbReference type="Proteomes" id="UP000488295"/>
    </source>
</evidence>
<reference evidence="5 6" key="1">
    <citation type="submission" date="2019-11" db="EMBL/GenBank/DDBJ databases">
        <title>Gastrointestinal microbiota of Peromyscus leucopus.</title>
        <authorList>
            <person name="Milovic A."/>
            <person name="Bassam K."/>
            <person name="Barbour A.G."/>
        </authorList>
    </citation>
    <scope>NUCLEOTIDE SEQUENCE [LARGE SCALE GENOMIC DNA]</scope>
    <source>
        <strain evidence="5 6">LL8</strain>
    </source>
</reference>
<dbReference type="InterPro" id="IPR003356">
    <property type="entry name" value="DNA_methylase_A-5"/>
</dbReference>
<comment type="caution">
    <text evidence="5">The sequence shown here is derived from an EMBL/GenBank/DDBJ whole genome shotgun (WGS) entry which is preliminary data.</text>
</comment>
<dbReference type="GO" id="GO:0003677">
    <property type="term" value="F:DNA binding"/>
    <property type="evidence" value="ECO:0007669"/>
    <property type="project" value="InterPro"/>
</dbReference>
<keyword evidence="2" id="KW-0808">Transferase</keyword>
<dbReference type="InterPro" id="IPR050953">
    <property type="entry name" value="N4_N6_ade-DNA_methylase"/>
</dbReference>
<keyword evidence="1 5" id="KW-0489">Methyltransferase</keyword>
<dbReference type="GO" id="GO:0032259">
    <property type="term" value="P:methylation"/>
    <property type="evidence" value="ECO:0007669"/>
    <property type="project" value="UniProtKB-KW"/>
</dbReference>
<name>A0A9X4X9X3_LACJH</name>
<gene>
    <name evidence="5" type="ORF">GJU95_08695</name>
</gene>
<feature type="domain" description="DNA methylase adenine-specific" evidence="4">
    <location>
        <begin position="124"/>
        <end position="191"/>
    </location>
</feature>
<dbReference type="Gene3D" id="3.40.50.150">
    <property type="entry name" value="Vaccinia Virus protein VP39"/>
    <property type="match status" value="1"/>
</dbReference>
<protein>
    <submittedName>
        <fullName evidence="5">N-6 DNA methylase</fullName>
    </submittedName>
</protein>
<dbReference type="SUPFAM" id="SSF53335">
    <property type="entry name" value="S-adenosyl-L-methionine-dependent methyltransferases"/>
    <property type="match status" value="1"/>
</dbReference>
<evidence type="ECO:0000256" key="2">
    <source>
        <dbReference type="ARBA" id="ARBA00022679"/>
    </source>
</evidence>
<dbReference type="RefSeq" id="WP_155692896.1">
    <property type="nucleotide sequence ID" value="NZ_WKKC01000029.1"/>
</dbReference>
<dbReference type="GO" id="GO:0008170">
    <property type="term" value="F:N-methyltransferase activity"/>
    <property type="evidence" value="ECO:0007669"/>
    <property type="project" value="InterPro"/>
</dbReference>
<keyword evidence="3" id="KW-0680">Restriction system</keyword>
<dbReference type="PROSITE" id="PS00092">
    <property type="entry name" value="N6_MTASE"/>
    <property type="match status" value="1"/>
</dbReference>